<sequence>MMQFLDRGSRTAGQMANNSTHIRDYHFTMSPMGQWASDGHRYTYTGPYSLSLHMECNGSSMMIPHLDTYIDASFTLPPKRSLSPDIGLRYPPIRDDGAGPSHRQRTWHDCFDAPSSSRAARSSGLGGCSCKKTPVLRSSSPPNYAAVL</sequence>
<evidence type="ECO:0000256" key="1">
    <source>
        <dbReference type="SAM" id="MobiDB-lite"/>
    </source>
</evidence>
<dbReference type="Proteomes" id="UP001497480">
    <property type="component" value="Unassembled WGS sequence"/>
</dbReference>
<evidence type="ECO:0000313" key="2">
    <source>
        <dbReference type="EMBL" id="CAL0331742.1"/>
    </source>
</evidence>
<dbReference type="EMBL" id="CAXHTB010000023">
    <property type="protein sequence ID" value="CAL0331742.1"/>
    <property type="molecule type" value="Genomic_DNA"/>
</dbReference>
<keyword evidence="3" id="KW-1185">Reference proteome</keyword>
<comment type="caution">
    <text evidence="2">The sequence shown here is derived from an EMBL/GenBank/DDBJ whole genome shotgun (WGS) entry which is preliminary data.</text>
</comment>
<dbReference type="AlphaFoldDB" id="A0AAV1YCK5"/>
<protein>
    <submittedName>
        <fullName evidence="2">Uncharacterized protein</fullName>
    </submittedName>
</protein>
<accession>A0AAV1YCK5</accession>
<reference evidence="2 3" key="1">
    <citation type="submission" date="2024-03" db="EMBL/GenBank/DDBJ databases">
        <authorList>
            <person name="Martinez-Hernandez J."/>
        </authorList>
    </citation>
    <scope>NUCLEOTIDE SEQUENCE [LARGE SCALE GENOMIC DNA]</scope>
</reference>
<feature type="region of interest" description="Disordered" evidence="1">
    <location>
        <begin position="86"/>
        <end position="106"/>
    </location>
</feature>
<evidence type="ECO:0000313" key="3">
    <source>
        <dbReference type="Proteomes" id="UP001497480"/>
    </source>
</evidence>
<organism evidence="2 3">
    <name type="scientific">Lupinus luteus</name>
    <name type="common">European yellow lupine</name>
    <dbReference type="NCBI Taxonomy" id="3873"/>
    <lineage>
        <taxon>Eukaryota</taxon>
        <taxon>Viridiplantae</taxon>
        <taxon>Streptophyta</taxon>
        <taxon>Embryophyta</taxon>
        <taxon>Tracheophyta</taxon>
        <taxon>Spermatophyta</taxon>
        <taxon>Magnoliopsida</taxon>
        <taxon>eudicotyledons</taxon>
        <taxon>Gunneridae</taxon>
        <taxon>Pentapetalae</taxon>
        <taxon>rosids</taxon>
        <taxon>fabids</taxon>
        <taxon>Fabales</taxon>
        <taxon>Fabaceae</taxon>
        <taxon>Papilionoideae</taxon>
        <taxon>50 kb inversion clade</taxon>
        <taxon>genistoids sensu lato</taxon>
        <taxon>core genistoids</taxon>
        <taxon>Genisteae</taxon>
        <taxon>Lupinus</taxon>
    </lineage>
</organism>
<proteinExistence type="predicted"/>
<gene>
    <name evidence="2" type="ORF">LLUT_LOCUS32802</name>
</gene>
<name>A0AAV1YCK5_LUPLU</name>